<dbReference type="PANTHER" id="PTHR24293">
    <property type="entry name" value="CYTOCHROME P450 FAMILY 46 SUBFAMILY A"/>
    <property type="match status" value="1"/>
</dbReference>
<gene>
    <name evidence="4" type="ORF">Z043_105321</name>
</gene>
<dbReference type="EMBL" id="JARO02001449">
    <property type="protein sequence ID" value="KPP75430.1"/>
    <property type="molecule type" value="Genomic_DNA"/>
</dbReference>
<keyword evidence="3" id="KW-0479">Metal-binding</keyword>
<name>A0A0P7VPP4_SCLFO</name>
<dbReference type="Gene3D" id="1.10.630.10">
    <property type="entry name" value="Cytochrome P450"/>
    <property type="match status" value="1"/>
</dbReference>
<feature type="binding site" description="axial binding residue" evidence="3">
    <location>
        <position position="390"/>
    </location>
    <ligand>
        <name>heme</name>
        <dbReference type="ChEBI" id="CHEBI:30413"/>
    </ligand>
    <ligandPart>
        <name>Fe</name>
        <dbReference type="ChEBI" id="CHEBI:18248"/>
    </ligandPart>
</feature>
<evidence type="ECO:0000313" key="5">
    <source>
        <dbReference type="Proteomes" id="UP000034805"/>
    </source>
</evidence>
<dbReference type="Proteomes" id="UP000034805">
    <property type="component" value="Unassembled WGS sequence"/>
</dbReference>
<dbReference type="PRINTS" id="PR00385">
    <property type="entry name" value="P450"/>
</dbReference>
<dbReference type="InterPro" id="IPR001128">
    <property type="entry name" value="Cyt_P450"/>
</dbReference>
<dbReference type="STRING" id="113540.ENSSFOP00015059023"/>
<organism evidence="4 5">
    <name type="scientific">Scleropages formosus</name>
    <name type="common">Asian bonytongue</name>
    <name type="synonym">Osteoglossum formosum</name>
    <dbReference type="NCBI Taxonomy" id="113540"/>
    <lineage>
        <taxon>Eukaryota</taxon>
        <taxon>Metazoa</taxon>
        <taxon>Chordata</taxon>
        <taxon>Craniata</taxon>
        <taxon>Vertebrata</taxon>
        <taxon>Euteleostomi</taxon>
        <taxon>Actinopterygii</taxon>
        <taxon>Neopterygii</taxon>
        <taxon>Teleostei</taxon>
        <taxon>Osteoglossocephala</taxon>
        <taxon>Osteoglossomorpha</taxon>
        <taxon>Osteoglossiformes</taxon>
        <taxon>Osteoglossidae</taxon>
        <taxon>Scleropages</taxon>
    </lineage>
</organism>
<dbReference type="PRINTS" id="PR00463">
    <property type="entry name" value="EP450I"/>
</dbReference>
<evidence type="ECO:0000256" key="3">
    <source>
        <dbReference type="PIRSR" id="PIRSR602401-1"/>
    </source>
</evidence>
<comment type="caution">
    <text evidence="4">The sequence shown here is derived from an EMBL/GenBank/DDBJ whole genome shotgun (WGS) entry which is preliminary data.</text>
</comment>
<evidence type="ECO:0000313" key="4">
    <source>
        <dbReference type="EMBL" id="KPP75430.1"/>
    </source>
</evidence>
<reference evidence="4 5" key="1">
    <citation type="submission" date="2015-08" db="EMBL/GenBank/DDBJ databases">
        <title>The genome of the Asian arowana (Scleropages formosus).</title>
        <authorList>
            <person name="Tan M.H."/>
            <person name="Gan H.M."/>
            <person name="Croft L.J."/>
            <person name="Austin C.M."/>
        </authorList>
    </citation>
    <scope>NUCLEOTIDE SEQUENCE [LARGE SCALE GENOMIC DNA]</scope>
    <source>
        <strain evidence="4">Aro1</strain>
    </source>
</reference>
<dbReference type="GO" id="GO:0020037">
    <property type="term" value="F:heme binding"/>
    <property type="evidence" value="ECO:0007669"/>
    <property type="project" value="InterPro"/>
</dbReference>
<proteinExistence type="inferred from homology"/>
<sequence length="447" mass="51338">MLIFLFGHSPAILKAMTEGLVHDKFLEWHEKYGPVCRFNGLHSVSITVTSPEAAKEFLMSPKYPKNPHVYKRLFSFFGTRFFGNGLITDSDHDHWYKQRRIIDPAFNSLYLRGMMDTFNEVAEYLMEKLEEMAESHTSAHMHNLLNRVTLSVIAKVAFGIDLNLLETESRFPKAIETVLKGMVYCLRDPMMLFKPWKWKFIKEVKDAIKLLRKTGEKCITERKRAMRNGESVPKDILTQILKSAEQDQHDDLEQMLDNFLTFFIAGQETTANQLSFAVMELGRRPEILRKLYPTAPGTSRWIAEDIVIDGIHVPGGVQHVYCVSHAFLTQDFFSPFTGILTANLQMSTYVSGRMEEFFPDPLKFDPERFHPDAPKPYFTYFPFALGPRSCIGKTFSQMEAKVVLSKLVQRFEMQLIPDQSFDIMDTGTLRPRSGVVCNIRSRSLASG</sequence>
<dbReference type="CDD" id="cd20613">
    <property type="entry name" value="CYP46A1-like"/>
    <property type="match status" value="1"/>
</dbReference>
<comment type="cofactor">
    <cofactor evidence="3">
        <name>heme</name>
        <dbReference type="ChEBI" id="CHEBI:30413"/>
    </cofactor>
</comment>
<dbReference type="InterPro" id="IPR039983">
    <property type="entry name" value="CYP46A1"/>
</dbReference>
<dbReference type="InterPro" id="IPR002401">
    <property type="entry name" value="Cyt_P450_E_grp-I"/>
</dbReference>
<dbReference type="SUPFAM" id="SSF48264">
    <property type="entry name" value="Cytochrome P450"/>
    <property type="match status" value="1"/>
</dbReference>
<accession>A0A0P7VPP4</accession>
<dbReference type="InterPro" id="IPR036396">
    <property type="entry name" value="Cyt_P450_sf"/>
</dbReference>
<dbReference type="GO" id="GO:0006707">
    <property type="term" value="P:cholesterol catabolic process"/>
    <property type="evidence" value="ECO:0007669"/>
    <property type="project" value="InterPro"/>
</dbReference>
<comment type="similarity">
    <text evidence="1">Belongs to the cytochrome P450 family.</text>
</comment>
<dbReference type="PANTHER" id="PTHR24293:SF0">
    <property type="entry name" value="CYP46A1 PROTEIN-RELATED"/>
    <property type="match status" value="1"/>
</dbReference>
<keyword evidence="2 3" id="KW-0408">Iron</keyword>
<dbReference type="GO" id="GO:0033781">
    <property type="term" value="F:cholesterol 24-hydroxylase activity"/>
    <property type="evidence" value="ECO:0007669"/>
    <property type="project" value="InterPro"/>
</dbReference>
<dbReference type="GO" id="GO:0005506">
    <property type="term" value="F:iron ion binding"/>
    <property type="evidence" value="ECO:0007669"/>
    <property type="project" value="InterPro"/>
</dbReference>
<evidence type="ECO:0000256" key="1">
    <source>
        <dbReference type="ARBA" id="ARBA00010617"/>
    </source>
</evidence>
<keyword evidence="3" id="KW-0349">Heme</keyword>
<protein>
    <submittedName>
        <fullName evidence="4">Cholesterol 24-hydroxylase-like</fullName>
    </submittedName>
</protein>
<dbReference type="Pfam" id="PF00067">
    <property type="entry name" value="p450"/>
    <property type="match status" value="2"/>
</dbReference>
<evidence type="ECO:0000256" key="2">
    <source>
        <dbReference type="ARBA" id="ARBA00023004"/>
    </source>
</evidence>
<dbReference type="AlphaFoldDB" id="A0A0P7VPP4"/>